<dbReference type="SMART" id="SM00330">
    <property type="entry name" value="PIPKc"/>
    <property type="match status" value="1"/>
</dbReference>
<feature type="compositionally biased region" description="Polar residues" evidence="12">
    <location>
        <begin position="736"/>
        <end position="747"/>
    </location>
</feature>
<dbReference type="SUPFAM" id="SSF56104">
    <property type="entry name" value="SAICAR synthase-like"/>
    <property type="match status" value="1"/>
</dbReference>
<evidence type="ECO:0000256" key="5">
    <source>
        <dbReference type="ARBA" id="ARBA00022741"/>
    </source>
</evidence>
<dbReference type="FunFam" id="3.50.7.10:FF:000007">
    <property type="entry name" value="1-phosphatidylinositol 3-phosphate 5-kinase isoform X1"/>
    <property type="match status" value="1"/>
</dbReference>
<evidence type="ECO:0000313" key="14">
    <source>
        <dbReference type="EMBL" id="TPX70471.1"/>
    </source>
</evidence>
<dbReference type="GO" id="GO:0008270">
    <property type="term" value="F:zinc ion binding"/>
    <property type="evidence" value="ECO:0007669"/>
    <property type="project" value="UniProtKB-KW"/>
</dbReference>
<evidence type="ECO:0000256" key="6">
    <source>
        <dbReference type="ARBA" id="ARBA00022771"/>
    </source>
</evidence>
<dbReference type="EMBL" id="QEAP01000286">
    <property type="protein sequence ID" value="TPX70471.1"/>
    <property type="molecule type" value="Genomic_DNA"/>
</dbReference>
<keyword evidence="15" id="KW-1185">Reference proteome</keyword>
<keyword evidence="7 11" id="KW-0418">Kinase</keyword>
<evidence type="ECO:0000256" key="8">
    <source>
        <dbReference type="ARBA" id="ARBA00022833"/>
    </source>
</evidence>
<dbReference type="InterPro" id="IPR027484">
    <property type="entry name" value="PInositol-4-P-5-kinase_N"/>
</dbReference>
<evidence type="ECO:0000256" key="7">
    <source>
        <dbReference type="ARBA" id="ARBA00022777"/>
    </source>
</evidence>
<dbReference type="CDD" id="cd17300">
    <property type="entry name" value="PIPKc_PIKfyve"/>
    <property type="match status" value="1"/>
</dbReference>
<protein>
    <recommendedName>
        <fullName evidence="2">1-phosphatidylinositol-3-phosphate 5-kinase</fullName>
        <ecNumber evidence="2">2.7.1.150</ecNumber>
    </recommendedName>
    <alternativeName>
        <fullName evidence="10">Type III PIP kinase</fullName>
    </alternativeName>
</protein>
<dbReference type="Gene3D" id="3.30.800.10">
    <property type="entry name" value="Phosphatidylinositol Phosphate Kinase II Beta"/>
    <property type="match status" value="1"/>
</dbReference>
<feature type="compositionally biased region" description="Low complexity" evidence="12">
    <location>
        <begin position="102"/>
        <end position="118"/>
    </location>
</feature>
<dbReference type="Pfam" id="PF01504">
    <property type="entry name" value="PIP5K"/>
    <property type="match status" value="1"/>
</dbReference>
<proteinExistence type="predicted"/>
<dbReference type="SUPFAM" id="SSF52029">
    <property type="entry name" value="GroEL apical domain-like"/>
    <property type="match status" value="1"/>
</dbReference>
<feature type="region of interest" description="Disordered" evidence="12">
    <location>
        <begin position="1624"/>
        <end position="1660"/>
    </location>
</feature>
<dbReference type="OrthoDB" id="158357at2759"/>
<dbReference type="GO" id="GO:0005524">
    <property type="term" value="F:ATP binding"/>
    <property type="evidence" value="ECO:0007669"/>
    <property type="project" value="UniProtKB-UniRule"/>
</dbReference>
<feature type="compositionally biased region" description="Basic and acidic residues" evidence="12">
    <location>
        <begin position="660"/>
        <end position="670"/>
    </location>
</feature>
<feature type="region of interest" description="Disordered" evidence="12">
    <location>
        <begin position="922"/>
        <end position="946"/>
    </location>
</feature>
<evidence type="ECO:0000256" key="3">
    <source>
        <dbReference type="ARBA" id="ARBA00022679"/>
    </source>
</evidence>
<feature type="region of interest" description="Disordered" evidence="12">
    <location>
        <begin position="703"/>
        <end position="747"/>
    </location>
</feature>
<evidence type="ECO:0000259" key="13">
    <source>
        <dbReference type="PROSITE" id="PS51455"/>
    </source>
</evidence>
<dbReference type="Proteomes" id="UP000320333">
    <property type="component" value="Unassembled WGS sequence"/>
</dbReference>
<dbReference type="InterPro" id="IPR002498">
    <property type="entry name" value="PInositol-4-P-4/5-kinase_core"/>
</dbReference>
<dbReference type="GO" id="GO:0000329">
    <property type="term" value="C:fungal-type vacuole membrane"/>
    <property type="evidence" value="ECO:0007669"/>
    <property type="project" value="TreeGrafter"/>
</dbReference>
<feature type="compositionally biased region" description="Low complexity" evidence="12">
    <location>
        <begin position="1650"/>
        <end position="1660"/>
    </location>
</feature>
<keyword evidence="6" id="KW-0863">Zinc-finger</keyword>
<comment type="caution">
    <text evidence="14">The sequence shown here is derived from an EMBL/GenBank/DDBJ whole genome shotgun (WGS) entry which is preliminary data.</text>
</comment>
<name>A0A507F2K6_9FUNG</name>
<organism evidence="14 15">
    <name type="scientific">Chytriomyces confervae</name>
    <dbReference type="NCBI Taxonomy" id="246404"/>
    <lineage>
        <taxon>Eukaryota</taxon>
        <taxon>Fungi</taxon>
        <taxon>Fungi incertae sedis</taxon>
        <taxon>Chytridiomycota</taxon>
        <taxon>Chytridiomycota incertae sedis</taxon>
        <taxon>Chytridiomycetes</taxon>
        <taxon>Chytridiales</taxon>
        <taxon>Chytriomycetaceae</taxon>
        <taxon>Chytriomyces</taxon>
    </lineage>
</organism>
<dbReference type="EC" id="2.7.1.150" evidence="2"/>
<evidence type="ECO:0000256" key="2">
    <source>
        <dbReference type="ARBA" id="ARBA00012009"/>
    </source>
</evidence>
<evidence type="ECO:0000256" key="4">
    <source>
        <dbReference type="ARBA" id="ARBA00022723"/>
    </source>
</evidence>
<sequence>MYVPPHLRRRKQEEQQQQNQDQRSSLTKQQASTPEVNELGGKSSPRSHSKPTRSVDSLQQQSIHNRADPDPPSQQPRMRATNHPQMERVYPNQPHSNPNIRPSSVASSPASSPSQSPSLGRRTKNMAASVSDFPLATAAANGNTDLDSLTSNLNQLSISNSDGILQIAEPVSYSQTSQLITILFEPQDVVDLLADDALKSLCEGKWGSPEGDTSKTSILLVFAERSVGGVQSSDSQLQLESPSPSKRPLRTDAVARRLIAAALGLKLEKKSAEAIARDEEKKRLVREERVAQSRAAARPATGSSFKVTLQNRDMPQPPFEQVNAMHLVDARITAKGVQGLTRPLASDGRPQCNEPDALNLSLDGNAYYVLEPTCATNPLISSLLRRHSSIAQLDASEWVPVIVDLATRAVAHHLRPSQPLSMQQSQYMGINAFLKLKKVPGGSPSLSHYVDGIVFTKRMAHKSMIAPIDQPRILLIAFPLEFVSSSSTAQRPSTTATSFSSFDYMSLDTILSQEREYLSLLVARIAALRPSLIFASSNVSRVALEMFVAARISVAANVKTETLSSIARCCHAAIVTSLDQLVDSAIGCACARFSVKTFDDPLIEGIRKSFVFLEGCGITPSGEYYETSSGEEVNKVMLQESLLESSTYRNLPSDSVSRVAENRIGGRDSKPSIPTSMQSFAASLSPFLPSAASFSANPQKTIQARNLQPSSAVPSRNSSSSSTSSMSPVFKKFPTPNGSAAPATSNPDRMAEEMVAAAKTVQKTSYGSSTHHSAASKIGNRDGGGRIGTVILRGGSLEQLQFIKTVMDLIAFVAYNIVLEQSFLLDEGVQLQNIGLDGEQLFREPNSADNQARIDTVAVGAESTPNLKTPESKKPSAFPAEDDLKGEGGELARGNDSRNIGLEIDIPEKVAAAAGSMTPVKKQIPSPAAKSPSATVSASSAKIGSGSDAISTLSLRQNEKLASTQLGLLLQKYESLLLSASPGVKFPPPHILSRLAEIKMNSGTFSSSTAAHTGSNASNSSSSSNITFSKSRINSSTDQMVASLESNSSIYFEKSNELTPFLSQRIMFLFSNINIETMIPCHPAELHIIEYYSETDISVGMYIQELCANYSAPCPSKNCGQPMVRHFRSYTHGEGRIHVVLEELHVASQEEIVTWSFCKHCHVKTPHVKMSPLARQYSFGKYLELMYYMETKGRGASVGLGDCARSECMHDVHREHVRFFAYKRFVVRFEFEKISLLEVSVPAMHVQSSVDVSLRLKTQDYEARRTQIVKFYESVAARIKHFGNEVIPQETTAALFSEFTQNLSKRAVTEKKMMLQNLQHSFSQSSDSDSLALNSVLHSIYENVGKWESDFSVLAKSFFTTDITKERGVRGSGPMTQLKGLFSDLNSNLTFSTEELKDRSVAVAAALIQLGGSPTRSTPEVQLEPPLVERRSDADAMRKLLKDSDVFDLTRLVTDSQEVELEDSQQIRPASAMDLLRDEPDDVLDIPVSPSFSMAARWRLEFIDDDEESTNGSGENLAGSSSIGSSSIVRHDSGKSETNTAVVPGSAAARVSRLSILTGERASILQTLSALWSGSLGSLPPLEYPLVSSEHLFHDSLVIVREDEPSSIIAFTLSSSKYRSKLKQFQQGNVPPPPDAGNDAAKEETMPSQADSAAAGDSGNADIEEKLTSGKGYHIKFEFWDGPTKLDCKAFFAEQFDALRRNCGFEEGYLHSLSRCNRWDALGGKSGSAFMKTRDDRLILKQLSRQEMEALLKFAPFYFTYLSEAFFHQLPTVLAKIFGFYRIGYKNPTTNKYLKMDVLVMENLFYERTISRIFDLKGSMRNRHVQSTGKQNQVLLDENLLEFLSESPLFIREYSKRILRASVWNDTLFLSKMDVMDYSLLVGIDEERKELVVGIVDYMRTFTWDKKLESWVKETGILGGGTVQPTILSPRQYKNRFRESMEKYFLMVTSFLERVE</sequence>
<feature type="compositionally biased region" description="Low complexity" evidence="12">
    <location>
        <begin position="1519"/>
        <end position="1528"/>
    </location>
</feature>
<dbReference type="InterPro" id="IPR027409">
    <property type="entry name" value="GroEL-like_apical_dom_sf"/>
</dbReference>
<dbReference type="GO" id="GO:0010008">
    <property type="term" value="C:endosome membrane"/>
    <property type="evidence" value="ECO:0007669"/>
    <property type="project" value="TreeGrafter"/>
</dbReference>
<evidence type="ECO:0000256" key="1">
    <source>
        <dbReference type="ARBA" id="ARBA00000768"/>
    </source>
</evidence>
<keyword evidence="3 11" id="KW-0808">Transferase</keyword>
<evidence type="ECO:0000313" key="15">
    <source>
        <dbReference type="Proteomes" id="UP000320333"/>
    </source>
</evidence>
<keyword evidence="8" id="KW-0862">Zinc</keyword>
<feature type="compositionally biased region" description="Polar residues" evidence="12">
    <location>
        <begin position="932"/>
        <end position="946"/>
    </location>
</feature>
<feature type="compositionally biased region" description="Polar residues" evidence="12">
    <location>
        <begin position="24"/>
        <end position="35"/>
    </location>
</feature>
<dbReference type="Gene3D" id="3.30.810.10">
    <property type="entry name" value="2-Layer Sandwich"/>
    <property type="match status" value="1"/>
</dbReference>
<feature type="region of interest" description="Disordered" evidence="12">
    <location>
        <begin position="1"/>
        <end position="124"/>
    </location>
</feature>
<dbReference type="FunFam" id="3.30.810.10:FF:000001">
    <property type="entry name" value="1-phosphatidylinositol 3-phosphate 5-kinase FAB1"/>
    <property type="match status" value="1"/>
</dbReference>
<dbReference type="PROSITE" id="PS51455">
    <property type="entry name" value="PIPK"/>
    <property type="match status" value="1"/>
</dbReference>
<accession>A0A507F2K6</accession>
<keyword evidence="4" id="KW-0479">Metal-binding</keyword>
<evidence type="ECO:0000256" key="9">
    <source>
        <dbReference type="ARBA" id="ARBA00022840"/>
    </source>
</evidence>
<dbReference type="PANTHER" id="PTHR45748:SF7">
    <property type="entry name" value="1-PHOSPHATIDYLINOSITOL 3-PHOSPHATE 5-KINASE-RELATED"/>
    <property type="match status" value="1"/>
</dbReference>
<feature type="compositionally biased region" description="Polar residues" evidence="12">
    <location>
        <begin position="52"/>
        <end position="64"/>
    </location>
</feature>
<dbReference type="FunFam" id="3.30.800.10:FF:000005">
    <property type="entry name" value="1-phosphatidylinositol-3-phosphate 5-kinase (Fab1)"/>
    <property type="match status" value="1"/>
</dbReference>
<dbReference type="STRING" id="246404.A0A507F2K6"/>
<comment type="catalytic activity">
    <reaction evidence="1">
        <text>a 1,2-diacyl-sn-glycero-3-phospho-(1D-myo-inositol-3-phosphate) + ATP = a 1,2-diacyl-sn-glycero-3-phospho-(1D-myo-inositol-3,5-bisphosphate) + ADP + H(+)</text>
        <dbReference type="Rhea" id="RHEA:13609"/>
        <dbReference type="ChEBI" id="CHEBI:15378"/>
        <dbReference type="ChEBI" id="CHEBI:30616"/>
        <dbReference type="ChEBI" id="CHEBI:57923"/>
        <dbReference type="ChEBI" id="CHEBI:58088"/>
        <dbReference type="ChEBI" id="CHEBI:456216"/>
        <dbReference type="EC" id="2.7.1.150"/>
    </reaction>
</comment>
<dbReference type="InterPro" id="IPR002423">
    <property type="entry name" value="Cpn60/GroEL/TCP-1"/>
</dbReference>
<dbReference type="Gene3D" id="3.50.7.10">
    <property type="entry name" value="GroEL"/>
    <property type="match status" value="1"/>
</dbReference>
<feature type="region of interest" description="Disordered" evidence="12">
    <location>
        <begin position="860"/>
        <end position="896"/>
    </location>
</feature>
<dbReference type="PANTHER" id="PTHR45748">
    <property type="entry name" value="1-PHOSPHATIDYLINOSITOL 3-PHOSPHATE 5-KINASE-RELATED"/>
    <property type="match status" value="1"/>
</dbReference>
<feature type="compositionally biased region" description="Low complexity" evidence="12">
    <location>
        <begin position="710"/>
        <end position="727"/>
    </location>
</feature>
<evidence type="ECO:0000256" key="10">
    <source>
        <dbReference type="ARBA" id="ARBA00075294"/>
    </source>
</evidence>
<evidence type="ECO:0000256" key="11">
    <source>
        <dbReference type="PROSITE-ProRule" id="PRU00781"/>
    </source>
</evidence>
<feature type="region of interest" description="Disordered" evidence="12">
    <location>
        <begin position="1506"/>
        <end position="1541"/>
    </location>
</feature>
<keyword evidence="9 11" id="KW-0067">ATP-binding</keyword>
<feature type="compositionally biased region" description="Basic residues" evidence="12">
    <location>
        <begin position="1"/>
        <end position="10"/>
    </location>
</feature>
<gene>
    <name evidence="14" type="ORF">CcCBS67573_g06546</name>
</gene>
<feature type="domain" description="PIPK" evidence="13">
    <location>
        <begin position="1614"/>
        <end position="1945"/>
    </location>
</feature>
<dbReference type="GO" id="GO:0000285">
    <property type="term" value="F:1-phosphatidylinositol-3-phosphate 5-kinase activity"/>
    <property type="evidence" value="ECO:0007669"/>
    <property type="project" value="UniProtKB-EC"/>
</dbReference>
<dbReference type="InterPro" id="IPR044769">
    <property type="entry name" value="PIKfyve_PIPKc"/>
</dbReference>
<dbReference type="GO" id="GO:0046854">
    <property type="term" value="P:phosphatidylinositol phosphate biosynthetic process"/>
    <property type="evidence" value="ECO:0007669"/>
    <property type="project" value="TreeGrafter"/>
</dbReference>
<dbReference type="Pfam" id="PF00118">
    <property type="entry name" value="Cpn60_TCP1"/>
    <property type="match status" value="1"/>
</dbReference>
<evidence type="ECO:0000256" key="12">
    <source>
        <dbReference type="SAM" id="MobiDB-lite"/>
    </source>
</evidence>
<keyword evidence="5 11" id="KW-0547">Nucleotide-binding</keyword>
<feature type="compositionally biased region" description="Basic and acidic residues" evidence="12">
    <location>
        <begin position="882"/>
        <end position="896"/>
    </location>
</feature>
<feature type="region of interest" description="Disordered" evidence="12">
    <location>
        <begin position="654"/>
        <end position="676"/>
    </location>
</feature>
<dbReference type="InterPro" id="IPR027483">
    <property type="entry name" value="PInositol-4-P-4/5-kinase_C_sf"/>
</dbReference>
<reference evidence="14 15" key="1">
    <citation type="journal article" date="2019" name="Sci. Rep.">
        <title>Comparative genomics of chytrid fungi reveal insights into the obligate biotrophic and pathogenic lifestyle of Synchytrium endobioticum.</title>
        <authorList>
            <person name="van de Vossenberg B.T.L.H."/>
            <person name="Warris S."/>
            <person name="Nguyen H.D.T."/>
            <person name="van Gent-Pelzer M.P.E."/>
            <person name="Joly D.L."/>
            <person name="van de Geest H.C."/>
            <person name="Bonants P.J.M."/>
            <person name="Smith D.S."/>
            <person name="Levesque C.A."/>
            <person name="van der Lee T.A.J."/>
        </authorList>
    </citation>
    <scope>NUCLEOTIDE SEQUENCE [LARGE SCALE GENOMIC DNA]</scope>
    <source>
        <strain evidence="14 15">CBS 675.73</strain>
    </source>
</reference>